<keyword evidence="1" id="KW-0812">Transmembrane</keyword>
<evidence type="ECO:0000313" key="3">
    <source>
        <dbReference type="Proteomes" id="UP000529795"/>
    </source>
</evidence>
<dbReference type="EMBL" id="JACIEV010000004">
    <property type="protein sequence ID" value="MBB4153805.1"/>
    <property type="molecule type" value="Genomic_DNA"/>
</dbReference>
<comment type="caution">
    <text evidence="2">The sequence shown here is derived from an EMBL/GenBank/DDBJ whole genome shotgun (WGS) entry which is preliminary data.</text>
</comment>
<feature type="transmembrane region" description="Helical" evidence="1">
    <location>
        <begin position="20"/>
        <end position="42"/>
    </location>
</feature>
<organism evidence="2 3">
    <name type="scientific">Sphingomonas jinjuensis</name>
    <dbReference type="NCBI Taxonomy" id="535907"/>
    <lineage>
        <taxon>Bacteria</taxon>
        <taxon>Pseudomonadati</taxon>
        <taxon>Pseudomonadota</taxon>
        <taxon>Alphaproteobacteria</taxon>
        <taxon>Sphingomonadales</taxon>
        <taxon>Sphingomonadaceae</taxon>
        <taxon>Sphingomonas</taxon>
    </lineage>
</organism>
<keyword evidence="1" id="KW-1133">Transmembrane helix</keyword>
<dbReference type="AlphaFoldDB" id="A0A840FKF7"/>
<protein>
    <submittedName>
        <fullName evidence="2">Uncharacterized protein</fullName>
    </submittedName>
</protein>
<keyword evidence="1" id="KW-0472">Membrane</keyword>
<keyword evidence="3" id="KW-1185">Reference proteome</keyword>
<evidence type="ECO:0000313" key="2">
    <source>
        <dbReference type="EMBL" id="MBB4153805.1"/>
    </source>
</evidence>
<dbReference type="RefSeq" id="WP_183983722.1">
    <property type="nucleotide sequence ID" value="NZ_JACIEV010000004.1"/>
</dbReference>
<reference evidence="2 3" key="1">
    <citation type="submission" date="2020-08" db="EMBL/GenBank/DDBJ databases">
        <title>Genomic Encyclopedia of Type Strains, Phase IV (KMG-IV): sequencing the most valuable type-strain genomes for metagenomic binning, comparative biology and taxonomic classification.</title>
        <authorList>
            <person name="Goeker M."/>
        </authorList>
    </citation>
    <scope>NUCLEOTIDE SEQUENCE [LARGE SCALE GENOMIC DNA]</scope>
    <source>
        <strain evidence="2 3">YC6723</strain>
    </source>
</reference>
<evidence type="ECO:0000256" key="1">
    <source>
        <dbReference type="SAM" id="Phobius"/>
    </source>
</evidence>
<dbReference type="Proteomes" id="UP000529795">
    <property type="component" value="Unassembled WGS sequence"/>
</dbReference>
<gene>
    <name evidence="2" type="ORF">GGQ80_001711</name>
</gene>
<accession>A0A840FKF7</accession>
<sequence length="107" mass="11423">MDATTRMTARDRREGRVALAMLPVGTLLTLAAGIGMIAVTALGIDTAIRWPDGAGWMLAWCGLAAVAGWWNLKRSLEVLSAFDWRPVPGIVAVSAAIVALHPGWWLA</sequence>
<feature type="transmembrane region" description="Helical" evidence="1">
    <location>
        <begin position="54"/>
        <end position="72"/>
    </location>
</feature>
<feature type="transmembrane region" description="Helical" evidence="1">
    <location>
        <begin position="84"/>
        <end position="105"/>
    </location>
</feature>
<proteinExistence type="predicted"/>
<name>A0A840FKF7_9SPHN</name>